<proteinExistence type="inferred from homology"/>
<evidence type="ECO:0000256" key="1">
    <source>
        <dbReference type="ARBA" id="ARBA00010617"/>
    </source>
</evidence>
<name>A0ABY6LN04_9ARAC</name>
<evidence type="ECO:0000256" key="3">
    <source>
        <dbReference type="ARBA" id="ARBA00022723"/>
    </source>
</evidence>
<evidence type="ECO:0000313" key="11">
    <source>
        <dbReference type="Proteomes" id="UP001235939"/>
    </source>
</evidence>
<keyword evidence="9" id="KW-0472">Membrane</keyword>
<evidence type="ECO:0000256" key="5">
    <source>
        <dbReference type="ARBA" id="ARBA00023004"/>
    </source>
</evidence>
<dbReference type="InterPro" id="IPR036396">
    <property type="entry name" value="Cyt_P450_sf"/>
</dbReference>
<keyword evidence="5 8" id="KW-0408">Iron</keyword>
<dbReference type="Pfam" id="PF00067">
    <property type="entry name" value="p450"/>
    <property type="match status" value="1"/>
</dbReference>
<dbReference type="InterPro" id="IPR050705">
    <property type="entry name" value="Cytochrome_P450_3A"/>
</dbReference>
<dbReference type="EMBL" id="CP092883">
    <property type="protein sequence ID" value="UYV82548.1"/>
    <property type="molecule type" value="Genomic_DNA"/>
</dbReference>
<dbReference type="InterPro" id="IPR002401">
    <property type="entry name" value="Cyt_P450_E_grp-I"/>
</dbReference>
<dbReference type="CDD" id="cd11055">
    <property type="entry name" value="CYP3A-like"/>
    <property type="match status" value="1"/>
</dbReference>
<evidence type="ECO:0000256" key="4">
    <source>
        <dbReference type="ARBA" id="ARBA00023002"/>
    </source>
</evidence>
<comment type="similarity">
    <text evidence="1 8">Belongs to the cytochrome P450 family.</text>
</comment>
<dbReference type="Gene3D" id="1.10.630.10">
    <property type="entry name" value="Cytochrome P450"/>
    <property type="match status" value="1"/>
</dbReference>
<evidence type="ECO:0000256" key="8">
    <source>
        <dbReference type="RuleBase" id="RU000461"/>
    </source>
</evidence>
<keyword evidence="11" id="KW-1185">Reference proteome</keyword>
<keyword evidence="9" id="KW-1133">Transmembrane helix</keyword>
<protein>
    <submittedName>
        <fullName evidence="10">CYP3A4</fullName>
    </submittedName>
</protein>
<dbReference type="Proteomes" id="UP001235939">
    <property type="component" value="Chromosome 21"/>
</dbReference>
<organism evidence="10 11">
    <name type="scientific">Cordylochernes scorpioides</name>
    <dbReference type="NCBI Taxonomy" id="51811"/>
    <lineage>
        <taxon>Eukaryota</taxon>
        <taxon>Metazoa</taxon>
        <taxon>Ecdysozoa</taxon>
        <taxon>Arthropoda</taxon>
        <taxon>Chelicerata</taxon>
        <taxon>Arachnida</taxon>
        <taxon>Pseudoscorpiones</taxon>
        <taxon>Cheliferoidea</taxon>
        <taxon>Chernetidae</taxon>
        <taxon>Cordylochernes</taxon>
    </lineage>
</organism>
<evidence type="ECO:0000256" key="9">
    <source>
        <dbReference type="SAM" id="Phobius"/>
    </source>
</evidence>
<evidence type="ECO:0000256" key="6">
    <source>
        <dbReference type="ARBA" id="ARBA00023033"/>
    </source>
</evidence>
<comment type="function">
    <text evidence="7">Cytochromes P450 are a group of heme-thiolate monooxygenases. They oxidize a variety of structurally unrelated compounds, including steroids, fatty acids, and xenobiotics.</text>
</comment>
<dbReference type="PANTHER" id="PTHR24302:SF15">
    <property type="entry name" value="FATTY-ACID PEROXYGENASE"/>
    <property type="match status" value="1"/>
</dbReference>
<dbReference type="InterPro" id="IPR001128">
    <property type="entry name" value="Cyt_P450"/>
</dbReference>
<dbReference type="PRINTS" id="PR00463">
    <property type="entry name" value="EP450I"/>
</dbReference>
<evidence type="ECO:0000256" key="2">
    <source>
        <dbReference type="ARBA" id="ARBA00022617"/>
    </source>
</evidence>
<accession>A0ABY6LN04</accession>
<keyword evidence="6 8" id="KW-0503">Monooxygenase</keyword>
<dbReference type="PROSITE" id="PS00086">
    <property type="entry name" value="CYTOCHROME_P450"/>
    <property type="match status" value="1"/>
</dbReference>
<dbReference type="InterPro" id="IPR017972">
    <property type="entry name" value="Cyt_P450_CS"/>
</dbReference>
<gene>
    <name evidence="10" type="ORF">LAZ67_21002740</name>
</gene>
<keyword evidence="3 8" id="KW-0479">Metal-binding</keyword>
<evidence type="ECO:0000313" key="10">
    <source>
        <dbReference type="EMBL" id="UYV82548.1"/>
    </source>
</evidence>
<sequence length="376" mass="42767">MAHLINECADVTCKNFAEIAATKKPYNVKRIFGAFTMDVIATTAFGTKLDSHHDPDNPFVKHAQKVFNQEFNIAVILLFLFPRLFKLFGKTIFDKAVMDFFRGLTERLIKERKENPEVKRYDLLQMMLDELDDEDLPNGSSPGDVNVKGLTKNEILANAILFFIAGYETTASTLSHCAYLLALNPECQDRLAAEVTRAGRDVSLDYDSVKNMPYLEAVVAETLRMYPPASRTERESVEAYKLGDTGIEIPKGMLIQIPVHAIHHCPDFHPDPEKFDPERFLPENKDNIRPFTYLPFGEGPRNCVAERFAQLEVKLCLAKAIQKFSFHRVPETKVSWGRRNLSPLLYFCITLVPLTFFINQGLLVSRDVTLLVETRT</sequence>
<keyword evidence="2 8" id="KW-0349">Heme</keyword>
<dbReference type="PRINTS" id="PR00385">
    <property type="entry name" value="P450"/>
</dbReference>
<dbReference type="PANTHER" id="PTHR24302">
    <property type="entry name" value="CYTOCHROME P450 FAMILY 3"/>
    <property type="match status" value="1"/>
</dbReference>
<feature type="transmembrane region" description="Helical" evidence="9">
    <location>
        <begin position="344"/>
        <end position="363"/>
    </location>
</feature>
<keyword evidence="4 8" id="KW-0560">Oxidoreductase</keyword>
<dbReference type="SUPFAM" id="SSF48264">
    <property type="entry name" value="Cytochrome P450"/>
    <property type="match status" value="1"/>
</dbReference>
<reference evidence="10 11" key="1">
    <citation type="submission" date="2022-01" db="EMBL/GenBank/DDBJ databases">
        <title>A chromosomal length assembly of Cordylochernes scorpioides.</title>
        <authorList>
            <person name="Zeh D."/>
            <person name="Zeh J."/>
        </authorList>
    </citation>
    <scope>NUCLEOTIDE SEQUENCE [LARGE SCALE GENOMIC DNA]</scope>
    <source>
        <strain evidence="10">IN4F17</strain>
        <tissue evidence="10">Whole Body</tissue>
    </source>
</reference>
<keyword evidence="9" id="KW-0812">Transmembrane</keyword>
<evidence type="ECO:0000256" key="7">
    <source>
        <dbReference type="ARBA" id="ARBA00043906"/>
    </source>
</evidence>